<accession>A0ABU9ZJ64</accession>
<evidence type="ECO:0000313" key="2">
    <source>
        <dbReference type="Proteomes" id="UP001404845"/>
    </source>
</evidence>
<comment type="caution">
    <text evidence="1">The sequence shown here is derived from an EMBL/GenBank/DDBJ whole genome shotgun (WGS) entry which is preliminary data.</text>
</comment>
<gene>
    <name evidence="1" type="ORF">PUR21_28190</name>
</gene>
<sequence>MPYTIPEIGLENSGATRALAVRDRSSGQMLPLARMNLAKGRFELASTVSSGAMTVAAADGQDRALSDKIIDWGYTPYDFMSYLTPAQVAKVRNGAEDAPAVDKAFRDLYAFLLTIAGNTGLRISVPDGTYVFDKVAEFEAFSNDVNQRRYCLDISPGAKFVHSATNRYRYAVLGPWDAAASPGMISSMSGTVGDAFMAVSAHDNLNIDGIQSINVGDTAYRGVNGWQKILCKADYHHQFWDASTNLDGAGNLVILPGIGREGECYIVGKSGSANIGGGVSSWAIGDEAIYIFGQWRKKAVRGGTFKGYWHASTNTTYSDAAGTQVLVASPALNNSPTDPKGGNPGDWYIVIGYRAVDPIDLGGNYVTGLGENYIWGAGQKVWCIARGKWHKCSASPTPRGRWNPVGDTYRSQYYPATRPAANVSTRTHVGPDQIERPFGGVGEYGATFEITFPGTGTVNGMTRAWRRGEYIFRGPNGYEFIARDPNYDCGIFLFHIDDKSAIHVHGTFAPISRDASGLTGGYSAGVALRVWSVYRPGGYDGYLFGSPMLWIKGTLFSESDDKNAGVAAGLSGIWEKLVETKFLYLPRIEDIRVRAAYALGQPRANHARDFPRTTVNVVHHTDAYVGVIAGGNINGPYFEAIRFDSDCWNQEQYSYEGGHVVIDGASMMTMLYVSHNWRETPGTWRSTFEVEMGDIGFSEYAVWIKGQTGVRIKLNRPILPGISGIKDFFTLQPAAVMLEDCSSIYVDAGIPAAGTIIDANTFSSVLRTRGNVTDVSIRGDFGQMDGGSILNLAHNGNENATLFYFGFPQQYPDSNALRDKRVTLKDTTGIVADTVGKVLLRGPRSLLQGERVILDLILNENLVMKQGKGLVMGPLILTSGPDRLYFQRTSDGALLASIDRNGTFRSLGGFITENPASGA</sequence>
<proteinExistence type="predicted"/>
<dbReference type="Proteomes" id="UP001404845">
    <property type="component" value="Unassembled WGS sequence"/>
</dbReference>
<organism evidence="1 2">
    <name type="scientific">Methylorubrum rhodesianum</name>
    <dbReference type="NCBI Taxonomy" id="29427"/>
    <lineage>
        <taxon>Bacteria</taxon>
        <taxon>Pseudomonadati</taxon>
        <taxon>Pseudomonadota</taxon>
        <taxon>Alphaproteobacteria</taxon>
        <taxon>Hyphomicrobiales</taxon>
        <taxon>Methylobacteriaceae</taxon>
        <taxon>Methylorubrum</taxon>
    </lineage>
</organism>
<evidence type="ECO:0000313" key="1">
    <source>
        <dbReference type="EMBL" id="MEN3231464.1"/>
    </source>
</evidence>
<name>A0ABU9ZJ64_9HYPH</name>
<dbReference type="EMBL" id="JAQYXL010000001">
    <property type="protein sequence ID" value="MEN3231464.1"/>
    <property type="molecule type" value="Genomic_DNA"/>
</dbReference>
<protein>
    <submittedName>
        <fullName evidence="1">Uncharacterized protein</fullName>
    </submittedName>
</protein>
<reference evidence="1 2" key="1">
    <citation type="journal article" date="2023" name="PLoS ONE">
        <title>Complete genome assembly of Hawai'i environmental nontuberculous mycobacteria reveals unexpected co-isolation with methylobacteria.</title>
        <authorList>
            <person name="Hendrix J."/>
            <person name="Epperson L.E."/>
            <person name="Tong E.I."/>
            <person name="Chan Y.L."/>
            <person name="Hasan N.A."/>
            <person name="Dawrs S.N."/>
            <person name="Norton G.J."/>
            <person name="Virdi R."/>
            <person name="Crooks J.L."/>
            <person name="Chan E.D."/>
            <person name="Honda J.R."/>
            <person name="Strong M."/>
        </authorList>
    </citation>
    <scope>NUCLEOTIDE SEQUENCE [LARGE SCALE GENOMIC DNA]</scope>
    <source>
        <strain evidence="1 2">NJH_HI01</strain>
    </source>
</reference>
<dbReference type="RefSeq" id="WP_200670533.1">
    <property type="nucleotide sequence ID" value="NZ_JACWCW010000009.1"/>
</dbReference>
<keyword evidence="2" id="KW-1185">Reference proteome</keyword>